<dbReference type="InterPro" id="IPR045229">
    <property type="entry name" value="TPP_enz"/>
</dbReference>
<dbReference type="InterPro" id="IPR029035">
    <property type="entry name" value="DHS-like_NAD/FAD-binding_dom"/>
</dbReference>
<evidence type="ECO:0000259" key="8">
    <source>
        <dbReference type="Pfam" id="PF02775"/>
    </source>
</evidence>
<dbReference type="PROSITE" id="PS00187">
    <property type="entry name" value="TPP_ENZYMES"/>
    <property type="match status" value="1"/>
</dbReference>
<dbReference type="RefSeq" id="WP_350340740.1">
    <property type="nucleotide sequence ID" value="NZ_JAEKNQ010000035.1"/>
</dbReference>
<dbReference type="PANTHER" id="PTHR18968">
    <property type="entry name" value="THIAMINE PYROPHOSPHATE ENZYMES"/>
    <property type="match status" value="1"/>
</dbReference>
<dbReference type="CDD" id="cd02004">
    <property type="entry name" value="TPP_BZL_OCoD_HPCL"/>
    <property type="match status" value="1"/>
</dbReference>
<evidence type="ECO:0000313" key="11">
    <source>
        <dbReference type="Proteomes" id="UP000620075"/>
    </source>
</evidence>
<dbReference type="InterPro" id="IPR011766">
    <property type="entry name" value="TPP_enzyme_TPP-bd"/>
</dbReference>
<dbReference type="Pfam" id="PF02775">
    <property type="entry name" value="TPP_enzyme_C"/>
    <property type="match status" value="1"/>
</dbReference>
<evidence type="ECO:0000256" key="3">
    <source>
        <dbReference type="ARBA" id="ARBA00007812"/>
    </source>
</evidence>
<dbReference type="Pfam" id="PF00205">
    <property type="entry name" value="TPP_enzyme_M"/>
    <property type="match status" value="1"/>
</dbReference>
<dbReference type="SUPFAM" id="SSF52518">
    <property type="entry name" value="Thiamin diphosphate-binding fold (THDP-binding)"/>
    <property type="match status" value="2"/>
</dbReference>
<accession>A0A934KIL3</accession>
<dbReference type="Gene3D" id="3.40.50.970">
    <property type="match status" value="2"/>
</dbReference>
<reference evidence="10 11" key="1">
    <citation type="submission" date="2020-10" db="EMBL/GenBank/DDBJ databases">
        <title>Ca. Dormibacterota MAGs.</title>
        <authorList>
            <person name="Montgomery K."/>
        </authorList>
    </citation>
    <scope>NUCLEOTIDE SEQUENCE [LARGE SCALE GENOMIC DNA]</scope>
    <source>
        <strain evidence="10">SC8811_S16_3</strain>
    </source>
</reference>
<comment type="caution">
    <text evidence="10">The sequence shown here is derived from an EMBL/GenBank/DDBJ whole genome shotgun (WGS) entry which is preliminary data.</text>
</comment>
<dbReference type="CDD" id="cd07035">
    <property type="entry name" value="TPP_PYR_POX_like"/>
    <property type="match status" value="1"/>
</dbReference>
<dbReference type="GO" id="GO:0003984">
    <property type="term" value="F:acetolactate synthase activity"/>
    <property type="evidence" value="ECO:0007669"/>
    <property type="project" value="UniProtKB-EC"/>
</dbReference>
<dbReference type="GO" id="GO:0050660">
    <property type="term" value="F:flavin adenine dinucleotide binding"/>
    <property type="evidence" value="ECO:0007669"/>
    <property type="project" value="TreeGrafter"/>
</dbReference>
<dbReference type="GO" id="GO:0030976">
    <property type="term" value="F:thiamine pyrophosphate binding"/>
    <property type="evidence" value="ECO:0007669"/>
    <property type="project" value="InterPro"/>
</dbReference>
<comment type="cofactor">
    <cofactor evidence="1">
        <name>Mg(2+)</name>
        <dbReference type="ChEBI" id="CHEBI:18420"/>
    </cofactor>
</comment>
<dbReference type="EMBL" id="JAEKNQ010000035">
    <property type="protein sequence ID" value="MBJ7603368.1"/>
    <property type="molecule type" value="Genomic_DNA"/>
</dbReference>
<feature type="domain" description="Thiamine pyrophosphate enzyme TPP-binding" evidence="8">
    <location>
        <begin position="370"/>
        <end position="517"/>
    </location>
</feature>
<dbReference type="Pfam" id="PF02776">
    <property type="entry name" value="TPP_enzyme_N"/>
    <property type="match status" value="1"/>
</dbReference>
<evidence type="ECO:0000256" key="4">
    <source>
        <dbReference type="ARBA" id="ARBA00022723"/>
    </source>
</evidence>
<dbReference type="EC" id="2.2.1.6" evidence="10"/>
<proteinExistence type="inferred from homology"/>
<sequence>MAQALRQEGCGPIFTLNGAHIWGLYLGAERHGLPLIDVRHEQTAGFAAEGWAKLTRRCGVAAVTAGPGVTNVISSVAAARMNDSPVLFLGGRAQTGRWGQGALQELDHLPLLEPLTKSATTLLDPREAYRLTAEAMRLALSRRTGPTYLDVPVDLFLQAPEPPEATEHLLPDPGPPADPDAVTRAAALIRGAARPALVAGSGVWWAQAEDELVRLAEAAWLPVMLNGQARGMLPPGHPLFASRARGTTLGEADVLVVVGAPLDFRLNFGEPPLVAAGAQIIYVDVDAYRKHRPAAASLFGDVKDALARLADALADTPKRTDWLDRVRGANASAVAGDRALAASAGAPVHPARLIAEVEGAIDADAIVVGDGGDIVSFAGRLLQREKPGLWLDSGPFGCLGSGPGYALAAKLAHPDRQVVLLAGDGAFGFSAMEFDTLIRHRVAIVCVIGNNGIWALEKHPMERILGTSLVADLRPGTRYDQVVAALGGYGELVEQPEEIRPAMTRAFRAGVPACLNVICDPRAEYPRSSELI</sequence>
<evidence type="ECO:0000256" key="2">
    <source>
        <dbReference type="ARBA" id="ARBA00001964"/>
    </source>
</evidence>
<keyword evidence="5 6" id="KW-0786">Thiamine pyrophosphate</keyword>
<dbReference type="InterPro" id="IPR029061">
    <property type="entry name" value="THDP-binding"/>
</dbReference>
<keyword evidence="4" id="KW-0479">Metal-binding</keyword>
<dbReference type="InterPro" id="IPR012000">
    <property type="entry name" value="Thiamin_PyroP_enz_cen_dom"/>
</dbReference>
<evidence type="ECO:0000256" key="1">
    <source>
        <dbReference type="ARBA" id="ARBA00001946"/>
    </source>
</evidence>
<dbReference type="SUPFAM" id="SSF52467">
    <property type="entry name" value="DHS-like NAD/FAD-binding domain"/>
    <property type="match status" value="1"/>
</dbReference>
<evidence type="ECO:0000259" key="7">
    <source>
        <dbReference type="Pfam" id="PF00205"/>
    </source>
</evidence>
<organism evidence="10 11">
    <name type="scientific">Candidatus Dormiibacter inghamiae</name>
    <dbReference type="NCBI Taxonomy" id="3127013"/>
    <lineage>
        <taxon>Bacteria</taxon>
        <taxon>Bacillati</taxon>
        <taxon>Candidatus Dormiibacterota</taxon>
        <taxon>Candidatus Dormibacteria</taxon>
        <taxon>Candidatus Dormibacterales</taxon>
        <taxon>Candidatus Dormibacteraceae</taxon>
        <taxon>Candidatus Dormiibacter</taxon>
    </lineage>
</organism>
<dbReference type="Gene3D" id="3.40.50.1220">
    <property type="entry name" value="TPP-binding domain"/>
    <property type="match status" value="1"/>
</dbReference>
<dbReference type="GO" id="GO:0005948">
    <property type="term" value="C:acetolactate synthase complex"/>
    <property type="evidence" value="ECO:0007669"/>
    <property type="project" value="TreeGrafter"/>
</dbReference>
<evidence type="ECO:0000313" key="10">
    <source>
        <dbReference type="EMBL" id="MBJ7603368.1"/>
    </source>
</evidence>
<evidence type="ECO:0000256" key="6">
    <source>
        <dbReference type="RuleBase" id="RU362132"/>
    </source>
</evidence>
<comment type="cofactor">
    <cofactor evidence="2">
        <name>thiamine diphosphate</name>
        <dbReference type="ChEBI" id="CHEBI:58937"/>
    </cofactor>
</comment>
<dbReference type="GO" id="GO:0009097">
    <property type="term" value="P:isoleucine biosynthetic process"/>
    <property type="evidence" value="ECO:0007669"/>
    <property type="project" value="TreeGrafter"/>
</dbReference>
<dbReference type="GO" id="GO:0000287">
    <property type="term" value="F:magnesium ion binding"/>
    <property type="evidence" value="ECO:0007669"/>
    <property type="project" value="InterPro"/>
</dbReference>
<gene>
    <name evidence="10" type="ORF">JF888_09310</name>
</gene>
<comment type="similarity">
    <text evidence="3 6">Belongs to the TPP enzyme family.</text>
</comment>
<dbReference type="NCBIfam" id="NF004516">
    <property type="entry name" value="PRK05858.1"/>
    <property type="match status" value="1"/>
</dbReference>
<dbReference type="InterPro" id="IPR000399">
    <property type="entry name" value="TPP-bd_CS"/>
</dbReference>
<protein>
    <submittedName>
        <fullName evidence="10">Acetolactate synthase</fullName>
        <ecNumber evidence="10">2.2.1.6</ecNumber>
    </submittedName>
</protein>
<dbReference type="AlphaFoldDB" id="A0A934KIL3"/>
<evidence type="ECO:0000259" key="9">
    <source>
        <dbReference type="Pfam" id="PF02776"/>
    </source>
</evidence>
<feature type="domain" description="Thiamine pyrophosphate enzyme central" evidence="7">
    <location>
        <begin position="182"/>
        <end position="309"/>
    </location>
</feature>
<keyword evidence="10" id="KW-0808">Transferase</keyword>
<dbReference type="PANTHER" id="PTHR18968:SF166">
    <property type="entry name" value="2-HYDROXYACYL-COA LYASE 2"/>
    <property type="match status" value="1"/>
</dbReference>
<dbReference type="InterPro" id="IPR012001">
    <property type="entry name" value="Thiamin_PyroP_enz_TPP-bd_dom"/>
</dbReference>
<dbReference type="GO" id="GO:0009099">
    <property type="term" value="P:L-valine biosynthetic process"/>
    <property type="evidence" value="ECO:0007669"/>
    <property type="project" value="TreeGrafter"/>
</dbReference>
<name>A0A934KIL3_9BACT</name>
<evidence type="ECO:0000256" key="5">
    <source>
        <dbReference type="ARBA" id="ARBA00023052"/>
    </source>
</evidence>
<feature type="domain" description="Thiamine pyrophosphate enzyme N-terminal TPP-binding" evidence="9">
    <location>
        <begin position="1"/>
        <end position="109"/>
    </location>
</feature>
<dbReference type="Proteomes" id="UP000620075">
    <property type="component" value="Unassembled WGS sequence"/>
</dbReference>